<reference evidence="1 2" key="1">
    <citation type="submission" date="2016-10" db="EMBL/GenBank/DDBJ databases">
        <authorList>
            <person name="de Groot N.N."/>
        </authorList>
    </citation>
    <scope>NUCLEOTIDE SEQUENCE [LARGE SCALE GENOMIC DNA]</scope>
    <source>
        <strain evidence="1 2">DSM 9990</strain>
    </source>
</reference>
<evidence type="ECO:0000313" key="2">
    <source>
        <dbReference type="Proteomes" id="UP000199611"/>
    </source>
</evidence>
<name>A0A1I4VKH2_9BACT</name>
<dbReference type="EMBL" id="FOUU01000010">
    <property type="protein sequence ID" value="SFN01653.1"/>
    <property type="molecule type" value="Genomic_DNA"/>
</dbReference>
<dbReference type="AlphaFoldDB" id="A0A1I4VKH2"/>
<gene>
    <name evidence="1" type="ORF">SAMN05660836_02335</name>
</gene>
<accession>A0A1I4VKH2</accession>
<organism evidence="1 2">
    <name type="scientific">Thermodesulforhabdus norvegica</name>
    <dbReference type="NCBI Taxonomy" id="39841"/>
    <lineage>
        <taxon>Bacteria</taxon>
        <taxon>Pseudomonadati</taxon>
        <taxon>Thermodesulfobacteriota</taxon>
        <taxon>Syntrophobacteria</taxon>
        <taxon>Syntrophobacterales</taxon>
        <taxon>Thermodesulforhabdaceae</taxon>
        <taxon>Thermodesulforhabdus</taxon>
    </lineage>
</organism>
<protein>
    <submittedName>
        <fullName evidence="1">Uncharacterized protein</fullName>
    </submittedName>
</protein>
<proteinExistence type="predicted"/>
<evidence type="ECO:0000313" key="1">
    <source>
        <dbReference type="EMBL" id="SFN01653.1"/>
    </source>
</evidence>
<keyword evidence="2" id="KW-1185">Reference proteome</keyword>
<sequence>MDMLAVIAVESTAPAFNSVLENVAELADRRRSTWGRKFLRAAVILSNYPCRITFFGPMKEDYKPFVVESPAKKSGSIDMLAFPHVLSREGVVGLSFDALLPVTASQDYTMWGIIFEVMRRCREIEPQTYLVTRWVSDLLEKTETELLEKCGEDFAVGLSAWFFKRKQPISRRYFCHFPPFPPHIPGSLEFTIFGSDQLKTATRVKRLIEDAETGFEYDERGRLVNDLIENGMILGKTDRHTLLFYAPTRPYEEIAEYISKKLEDRPCLICGSPVRTRVRRVRICGLKPCQGRFDRLKQKARELYDQGITGYTDLCRALHESHIKGQEYLKQKGRVNETWQAYDLKRLIKFTVLTVISERKKEQE</sequence>
<dbReference type="STRING" id="39841.SAMN05660836_02335"/>
<dbReference type="Proteomes" id="UP000199611">
    <property type="component" value="Unassembled WGS sequence"/>
</dbReference>